<accession>A0ABP8QE04</accession>
<sequence length="78" mass="9171">MSLHHSLQHEFPEFADKLEDLKSSDPEFAQVIREYHSLDHRIQGLASRAIPVGDGYFDSLKKQRLLLKDSIYQRLLEY</sequence>
<evidence type="ECO:0000313" key="2">
    <source>
        <dbReference type="Proteomes" id="UP001501321"/>
    </source>
</evidence>
<name>A0ABP8QE04_9GAMM</name>
<gene>
    <name evidence="1" type="ORF">GCM10023095_23520</name>
</gene>
<dbReference type="RefSeq" id="WP_345013306.1">
    <property type="nucleotide sequence ID" value="NZ_BAABFC010000014.1"/>
</dbReference>
<dbReference type="Proteomes" id="UP001501321">
    <property type="component" value="Unassembled WGS sequence"/>
</dbReference>
<evidence type="ECO:0000313" key="1">
    <source>
        <dbReference type="EMBL" id="GAA4500983.1"/>
    </source>
</evidence>
<comment type="caution">
    <text evidence="1">The sequence shown here is derived from an EMBL/GenBank/DDBJ whole genome shotgun (WGS) entry which is preliminary data.</text>
</comment>
<organism evidence="1 2">
    <name type="scientific">Pseudaeromonas paramecii</name>
    <dbReference type="NCBI Taxonomy" id="2138166"/>
    <lineage>
        <taxon>Bacteria</taxon>
        <taxon>Pseudomonadati</taxon>
        <taxon>Pseudomonadota</taxon>
        <taxon>Gammaproteobacteria</taxon>
        <taxon>Aeromonadales</taxon>
        <taxon>Aeromonadaceae</taxon>
        <taxon>Pseudaeromonas</taxon>
    </lineage>
</organism>
<reference evidence="2" key="1">
    <citation type="journal article" date="2019" name="Int. J. Syst. Evol. Microbiol.">
        <title>The Global Catalogue of Microorganisms (GCM) 10K type strain sequencing project: providing services to taxonomists for standard genome sequencing and annotation.</title>
        <authorList>
            <consortium name="The Broad Institute Genomics Platform"/>
            <consortium name="The Broad Institute Genome Sequencing Center for Infectious Disease"/>
            <person name="Wu L."/>
            <person name="Ma J."/>
        </authorList>
    </citation>
    <scope>NUCLEOTIDE SEQUENCE [LARGE SCALE GENOMIC DNA]</scope>
    <source>
        <strain evidence="2">JCM 32226</strain>
    </source>
</reference>
<keyword evidence="2" id="KW-1185">Reference proteome</keyword>
<dbReference type="Gene3D" id="6.10.280.50">
    <property type="match status" value="1"/>
</dbReference>
<proteinExistence type="predicted"/>
<dbReference type="InterPro" id="IPR038444">
    <property type="entry name" value="DUF465_sf"/>
</dbReference>
<dbReference type="Pfam" id="PF04325">
    <property type="entry name" value="DUF465"/>
    <property type="match status" value="1"/>
</dbReference>
<dbReference type="EMBL" id="BAABFC010000014">
    <property type="protein sequence ID" value="GAA4500983.1"/>
    <property type="molecule type" value="Genomic_DNA"/>
</dbReference>
<dbReference type="InterPro" id="IPR007420">
    <property type="entry name" value="DUF465"/>
</dbReference>
<protein>
    <submittedName>
        <fullName evidence="1">DUF465 domain-containing protein</fullName>
    </submittedName>
</protein>